<comment type="caution">
    <text evidence="2">The sequence shown here is derived from an EMBL/GenBank/DDBJ whole genome shotgun (WGS) entry which is preliminary data.</text>
</comment>
<feature type="region of interest" description="Disordered" evidence="1">
    <location>
        <begin position="1"/>
        <end position="33"/>
    </location>
</feature>
<dbReference type="Proteomes" id="UP001383192">
    <property type="component" value="Unassembled WGS sequence"/>
</dbReference>
<organism evidence="2 3">
    <name type="scientific">Paramarasmius palmivorus</name>
    <dbReference type="NCBI Taxonomy" id="297713"/>
    <lineage>
        <taxon>Eukaryota</taxon>
        <taxon>Fungi</taxon>
        <taxon>Dikarya</taxon>
        <taxon>Basidiomycota</taxon>
        <taxon>Agaricomycotina</taxon>
        <taxon>Agaricomycetes</taxon>
        <taxon>Agaricomycetidae</taxon>
        <taxon>Agaricales</taxon>
        <taxon>Marasmiineae</taxon>
        <taxon>Marasmiaceae</taxon>
        <taxon>Paramarasmius</taxon>
    </lineage>
</organism>
<proteinExistence type="predicted"/>
<evidence type="ECO:0000313" key="2">
    <source>
        <dbReference type="EMBL" id="KAK7052969.1"/>
    </source>
</evidence>
<reference evidence="2 3" key="1">
    <citation type="submission" date="2024-01" db="EMBL/GenBank/DDBJ databases">
        <title>A draft genome for a cacao thread blight-causing isolate of Paramarasmius palmivorus.</title>
        <authorList>
            <person name="Baruah I.K."/>
            <person name="Bukari Y."/>
            <person name="Amoako-Attah I."/>
            <person name="Meinhardt L.W."/>
            <person name="Bailey B.A."/>
            <person name="Cohen S.P."/>
        </authorList>
    </citation>
    <scope>NUCLEOTIDE SEQUENCE [LARGE SCALE GENOMIC DNA]</scope>
    <source>
        <strain evidence="2 3">GH-12</strain>
    </source>
</reference>
<dbReference type="AlphaFoldDB" id="A0AAW0DPW3"/>
<feature type="compositionally biased region" description="Low complexity" evidence="1">
    <location>
        <begin position="1"/>
        <end position="13"/>
    </location>
</feature>
<gene>
    <name evidence="2" type="ORF">VNI00_004289</name>
</gene>
<evidence type="ECO:0000313" key="3">
    <source>
        <dbReference type="Proteomes" id="UP001383192"/>
    </source>
</evidence>
<keyword evidence="3" id="KW-1185">Reference proteome</keyword>
<accession>A0AAW0DPW3</accession>
<name>A0AAW0DPW3_9AGAR</name>
<evidence type="ECO:0000256" key="1">
    <source>
        <dbReference type="SAM" id="MobiDB-lite"/>
    </source>
</evidence>
<dbReference type="EMBL" id="JAYKXP010000011">
    <property type="protein sequence ID" value="KAK7052969.1"/>
    <property type="molecule type" value="Genomic_DNA"/>
</dbReference>
<sequence length="229" mass="26380">MFSLSSSPKYSSKPPRRKKDMARSHISQYSPKVAKKARHFTPVLYVHWLTQDDSIQAFRSATREAGIRYVDAITALKQSQAQDKTLSNPTTRRNPGRMDGVRWNGDSFICARNVDGIDESDIHEPEPGVEEYELAVRRETTRTKEVCLLDIAKPMKARGVAKRFEVVRTVQRTIALDEEDFDDGSECWDVMSRFDDEESEWEEIFLEGKDEEKVEVLRPTYSAVLRENT</sequence>
<protein>
    <submittedName>
        <fullName evidence="2">Uncharacterized protein</fullName>
    </submittedName>
</protein>